<keyword evidence="7 12" id="KW-0798">TonB box</keyword>
<evidence type="ECO:0000256" key="13">
    <source>
        <dbReference type="SAM" id="SignalP"/>
    </source>
</evidence>
<dbReference type="InterPro" id="IPR039426">
    <property type="entry name" value="TonB-dep_rcpt-like"/>
</dbReference>
<evidence type="ECO:0000256" key="3">
    <source>
        <dbReference type="ARBA" id="ARBA00022448"/>
    </source>
</evidence>
<evidence type="ECO:0000313" key="16">
    <source>
        <dbReference type="EMBL" id="OZY83871.1"/>
    </source>
</evidence>
<dbReference type="Gene3D" id="2.170.130.10">
    <property type="entry name" value="TonB-dependent receptor, plug domain"/>
    <property type="match status" value="1"/>
</dbReference>
<sequence length="717" mass="79168">MMYKCKHKLQYQLQQAGVFSLLVAGMCVQAAPPETDFYSLSLAELGQVQIAIATGNNTSLEHAPASASVISAAEIESMGARTLDEVIGSLAGFHVTPSALSRMDILYSVRGIHTGFNSQVLLLMNGVPVQFSLQGGRPTLFRFPVSSIDRIEVIRGPGSAVYGADAYAAVINVITKTASALEKTTVGARAGSFGGRDVWLQGASEWQGWEIALNMAYSESAGDKGRRINRDLQTSLDELFGTQASHAPGALSTRYQLLDTHLSVTGQQLRINLWNWQSQDAGLGAGGSQVLDPDGSNDGDLWMADATYDFDPESSQWQNSLRLSHMAFAETVNYHLLPAGSLAPIGSDGNLSLTPDAELVYFADGLIGQPGGRAHDSQMDFISLFTGWQAHRLRLAVGMREQRLTTSERKNFGPGVSNPGGPLVDVSDTAFVYLPDSQRRIGYLSLQDEWQLSPELQFTLGARYDDYSDVGSRVNPRMALVWSNNEKLTSKLLYGSAFRAPSFAELRFQNNPVTLGNSQLKPELIDTLELSFNYLLNTQWQTTVTLFSYQARDMIEFVTRPDETLVGKQANNVLDVDGDGFEWEVLWKPSSQLHMSGSYSTQRAQDVRTHHRVADAPGEQIKIMLDWEFAPEWFLNQQLQWVSDRVRALGDARPAIADYTLVGLSLRRHNLWRNVDVSLAARNLFDEDARAPSSGEIAEDYPLEGRSLWLQVNYQFD</sequence>
<dbReference type="InterPro" id="IPR000531">
    <property type="entry name" value="Beta-barrel_TonB"/>
</dbReference>
<dbReference type="GO" id="GO:0015344">
    <property type="term" value="F:siderophore uptake transmembrane transporter activity"/>
    <property type="evidence" value="ECO:0007669"/>
    <property type="project" value="TreeGrafter"/>
</dbReference>
<evidence type="ECO:0000256" key="4">
    <source>
        <dbReference type="ARBA" id="ARBA00022452"/>
    </source>
</evidence>
<dbReference type="SUPFAM" id="SSF56935">
    <property type="entry name" value="Porins"/>
    <property type="match status" value="1"/>
</dbReference>
<evidence type="ECO:0000256" key="12">
    <source>
        <dbReference type="RuleBase" id="RU003357"/>
    </source>
</evidence>
<name>A0A266Q3B5_9GAMM</name>
<keyword evidence="3 11" id="KW-0813">Transport</keyword>
<keyword evidence="4 11" id="KW-1134">Transmembrane beta strand</keyword>
<comment type="caution">
    <text evidence="16">The sequence shown here is derived from an EMBL/GenBank/DDBJ whole genome shotgun (WGS) entry which is preliminary data.</text>
</comment>
<keyword evidence="8 11" id="KW-0472">Membrane</keyword>
<feature type="domain" description="TonB-dependent receptor plug" evidence="15">
    <location>
        <begin position="61"/>
        <end position="170"/>
    </location>
</feature>
<evidence type="ECO:0008006" key="18">
    <source>
        <dbReference type="Google" id="ProtNLM"/>
    </source>
</evidence>
<evidence type="ECO:0000256" key="11">
    <source>
        <dbReference type="PROSITE-ProRule" id="PRU01360"/>
    </source>
</evidence>
<evidence type="ECO:0000259" key="14">
    <source>
        <dbReference type="Pfam" id="PF00593"/>
    </source>
</evidence>
<evidence type="ECO:0000256" key="7">
    <source>
        <dbReference type="ARBA" id="ARBA00023077"/>
    </source>
</evidence>
<dbReference type="InterPro" id="IPR037066">
    <property type="entry name" value="Plug_dom_sf"/>
</dbReference>
<evidence type="ECO:0000256" key="5">
    <source>
        <dbReference type="ARBA" id="ARBA00022692"/>
    </source>
</evidence>
<dbReference type="InterPro" id="IPR036942">
    <property type="entry name" value="Beta-barrel_TonB_sf"/>
</dbReference>
<organism evidence="16 17">
    <name type="scientific">Cellvibrio mixtus</name>
    <dbReference type="NCBI Taxonomy" id="39650"/>
    <lineage>
        <taxon>Bacteria</taxon>
        <taxon>Pseudomonadati</taxon>
        <taxon>Pseudomonadota</taxon>
        <taxon>Gammaproteobacteria</taxon>
        <taxon>Cellvibrionales</taxon>
        <taxon>Cellvibrionaceae</taxon>
        <taxon>Cellvibrio</taxon>
    </lineage>
</organism>
<dbReference type="PROSITE" id="PS52016">
    <property type="entry name" value="TONB_DEPENDENT_REC_3"/>
    <property type="match status" value="1"/>
</dbReference>
<evidence type="ECO:0000256" key="8">
    <source>
        <dbReference type="ARBA" id="ARBA00023136"/>
    </source>
</evidence>
<keyword evidence="5 11" id="KW-0812">Transmembrane</keyword>
<dbReference type="Pfam" id="PF00593">
    <property type="entry name" value="TonB_dep_Rec_b-barrel"/>
    <property type="match status" value="1"/>
</dbReference>
<evidence type="ECO:0000259" key="15">
    <source>
        <dbReference type="Pfam" id="PF07715"/>
    </source>
</evidence>
<dbReference type="AlphaFoldDB" id="A0A266Q3B5"/>
<dbReference type="CDD" id="cd01347">
    <property type="entry name" value="ligand_gated_channel"/>
    <property type="match status" value="1"/>
</dbReference>
<dbReference type="PANTHER" id="PTHR30069:SF29">
    <property type="entry name" value="HEMOGLOBIN AND HEMOGLOBIN-HAPTOGLOBIN-BINDING PROTEIN 1-RELATED"/>
    <property type="match status" value="1"/>
</dbReference>
<keyword evidence="10 11" id="KW-0998">Cell outer membrane</keyword>
<evidence type="ECO:0000256" key="9">
    <source>
        <dbReference type="ARBA" id="ARBA00023170"/>
    </source>
</evidence>
<dbReference type="EMBL" id="NHNI01000003">
    <property type="protein sequence ID" value="OZY83871.1"/>
    <property type="molecule type" value="Genomic_DNA"/>
</dbReference>
<feature type="domain" description="TonB-dependent receptor-like beta-barrel" evidence="14">
    <location>
        <begin position="285"/>
        <end position="684"/>
    </location>
</feature>
<evidence type="ECO:0000256" key="2">
    <source>
        <dbReference type="ARBA" id="ARBA00008143"/>
    </source>
</evidence>
<dbReference type="InterPro" id="IPR012910">
    <property type="entry name" value="Plug_dom"/>
</dbReference>
<evidence type="ECO:0000256" key="1">
    <source>
        <dbReference type="ARBA" id="ARBA00004571"/>
    </source>
</evidence>
<accession>A0A266Q3B5</accession>
<feature type="chain" id="PRO_5013374729" description="TonB-dependent receptor" evidence="13">
    <location>
        <begin position="31"/>
        <end position="717"/>
    </location>
</feature>
<gene>
    <name evidence="16" type="ORF">CBP51_18835</name>
</gene>
<protein>
    <recommendedName>
        <fullName evidence="18">TonB-dependent receptor</fullName>
    </recommendedName>
</protein>
<comment type="subcellular location">
    <subcellularLocation>
        <location evidence="1 11">Cell outer membrane</location>
        <topology evidence="1 11">Multi-pass membrane protein</topology>
    </subcellularLocation>
</comment>
<comment type="similarity">
    <text evidence="2">Belongs to the TonB-dependent receptor family. Hemoglobin/haptoglobin binding protein subfamily.</text>
</comment>
<evidence type="ECO:0000256" key="10">
    <source>
        <dbReference type="ARBA" id="ARBA00023237"/>
    </source>
</evidence>
<keyword evidence="17" id="KW-1185">Reference proteome</keyword>
<dbReference type="RefSeq" id="WP_094986143.1">
    <property type="nucleotide sequence ID" value="NZ_NHNI01000003.1"/>
</dbReference>
<proteinExistence type="inferred from homology"/>
<reference evidence="17" key="1">
    <citation type="submission" date="2017-05" db="EMBL/GenBank/DDBJ databases">
        <authorList>
            <person name="Barney B.M."/>
        </authorList>
    </citation>
    <scope>NUCLEOTIDE SEQUENCE [LARGE SCALE GENOMIC DNA]</scope>
    <source>
        <strain evidence="17">PSBB022</strain>
    </source>
</reference>
<dbReference type="Pfam" id="PF07715">
    <property type="entry name" value="Plug"/>
    <property type="match status" value="1"/>
</dbReference>
<dbReference type="Proteomes" id="UP000216101">
    <property type="component" value="Unassembled WGS sequence"/>
</dbReference>
<feature type="signal peptide" evidence="13">
    <location>
        <begin position="1"/>
        <end position="30"/>
    </location>
</feature>
<keyword evidence="6 13" id="KW-0732">Signal</keyword>
<dbReference type="PANTHER" id="PTHR30069">
    <property type="entry name" value="TONB-DEPENDENT OUTER MEMBRANE RECEPTOR"/>
    <property type="match status" value="1"/>
</dbReference>
<dbReference type="GO" id="GO:0009279">
    <property type="term" value="C:cell outer membrane"/>
    <property type="evidence" value="ECO:0007669"/>
    <property type="project" value="UniProtKB-SubCell"/>
</dbReference>
<keyword evidence="9" id="KW-0675">Receptor</keyword>
<evidence type="ECO:0000313" key="17">
    <source>
        <dbReference type="Proteomes" id="UP000216101"/>
    </source>
</evidence>
<evidence type="ECO:0000256" key="6">
    <source>
        <dbReference type="ARBA" id="ARBA00022729"/>
    </source>
</evidence>
<dbReference type="Gene3D" id="2.40.170.20">
    <property type="entry name" value="TonB-dependent receptor, beta-barrel domain"/>
    <property type="match status" value="1"/>
</dbReference>
<dbReference type="GO" id="GO:0044718">
    <property type="term" value="P:siderophore transmembrane transport"/>
    <property type="evidence" value="ECO:0007669"/>
    <property type="project" value="TreeGrafter"/>
</dbReference>